<evidence type="ECO:0000259" key="4">
    <source>
        <dbReference type="PROSITE" id="PS50103"/>
    </source>
</evidence>
<evidence type="ECO:0000313" key="6">
    <source>
        <dbReference type="Proteomes" id="UP001605036"/>
    </source>
</evidence>
<feature type="region of interest" description="Disordered" evidence="3">
    <location>
        <begin position="1282"/>
        <end position="1304"/>
    </location>
</feature>
<feature type="region of interest" description="Disordered" evidence="3">
    <location>
        <begin position="1483"/>
        <end position="1553"/>
    </location>
</feature>
<keyword evidence="1" id="KW-0862">Zinc</keyword>
<feature type="region of interest" description="Disordered" evidence="3">
    <location>
        <begin position="1415"/>
        <end position="1435"/>
    </location>
</feature>
<feature type="region of interest" description="Disordered" evidence="3">
    <location>
        <begin position="436"/>
        <end position="474"/>
    </location>
</feature>
<dbReference type="GO" id="GO:0008270">
    <property type="term" value="F:zinc ion binding"/>
    <property type="evidence" value="ECO:0007669"/>
    <property type="project" value="UniProtKB-KW"/>
</dbReference>
<dbReference type="InterPro" id="IPR000571">
    <property type="entry name" value="Znf_CCCH"/>
</dbReference>
<protein>
    <recommendedName>
        <fullName evidence="4">C3H1-type domain-containing protein</fullName>
    </recommendedName>
</protein>
<name>A0ABD1Z7J1_9MARC</name>
<comment type="caution">
    <text evidence="5">The sequence shown here is derived from an EMBL/GenBank/DDBJ whole genome shotgun (WGS) entry which is preliminary data.</text>
</comment>
<feature type="region of interest" description="Disordered" evidence="3">
    <location>
        <begin position="1078"/>
        <end position="1107"/>
    </location>
</feature>
<dbReference type="InterPro" id="IPR039278">
    <property type="entry name" value="Red1"/>
</dbReference>
<dbReference type="InterPro" id="IPR011990">
    <property type="entry name" value="TPR-like_helical_dom_sf"/>
</dbReference>
<dbReference type="Pfam" id="PF10650">
    <property type="entry name" value="zf-C3H1"/>
    <property type="match status" value="1"/>
</dbReference>
<feature type="coiled-coil region" evidence="2">
    <location>
        <begin position="796"/>
        <end position="830"/>
    </location>
</feature>
<feature type="domain" description="C3H1-type" evidence="4">
    <location>
        <begin position="1780"/>
        <end position="1806"/>
    </location>
</feature>
<dbReference type="Proteomes" id="UP001605036">
    <property type="component" value="Unassembled WGS sequence"/>
</dbReference>
<keyword evidence="1" id="KW-0863">Zinc-finger</keyword>
<sequence>MGCPGIWGEKGGLMEEVLLEHSYEAREFERALVAVIERKAEEREGLLTKSNMGDVNVCSGDGHMSIETLRKLALLSMPKRQGRNYTFSNPPSKSEGPTVFSSPAAKPPEDKEEGELSSDDDAEGATATLASAGPSSIQSKAPLKLIITSQGSAEEMLAPGANLTGSNSNEGLSTASVAEAFLASLRIPVPKPSRASAGEEAKEDDFVIKFDEDSEDSDGEHQQLLTSSSGKLDSNSEKLVLRSLSLPSRAVPSHAGAAVPNQNPAELKSEIDRVKKQIALMERTKVKQPAAPVIPKSTRVVCPDTRPSVTAAPEPRSVVQRSTGNVRSVPDLESLRLQIAAKESELQNRRQRLLVKGPEGSLVGGDGKGIGVVVPTTNPSQSTKINKESSLLPGPHATTVVSISAEKTTTPVRKETSNQTEGLIALASIGPSGVCLPKKDARHSEEDSRVDVQTSSEDLTKLQSSSTKTGPSNVVGKLLVSRNTKRPHGVGDSADKRKVARIDASPPEHDNLCKVDMAKEVVSLDSAAVRVNGSSQTLTVHTGSQSKRKVDVETFSNACTEAPGPASHVGRERMKKLKLAMNSAPGGTPPLEKLMDQPKASGLIQAPLAPVPTPSTEQIQLQSDNTNAVNTSSDVRIVETAPAEDVTVSYAAGKGEAGVRIQTAARTVEEASPGESVVEANIPPRMPTISNGSAEISIDEGEYGSKIRKPRFQNEESHALPALAGVSVPQSSPTVPVIVESSGNRRELVLSNEHSGGDDAKTHMGFRQVLFPAEVQSEKTSGKAEIWDDDPDAEMLEQLQREEELLDKELEDAQEERHRCEHRERAARKEHREAQRALRVISTQCELLHQRREFLLSRIHQAEGIHYSKKLAMARKSQLTSSAGRPSLRSTGFELASPSIPTGPAKSADHWALSLPLSEPFRGPGSYGVDGAKMVKTKFESSLEGRGKPLAFSETGATSVVQALRKEFLPAGGSISGVAPLLINVSQSPVVHGVGTVTKKVSAPALHAEFADLPSATPAEAVTTSSRAPSRKLEQTATTLLETGGHDAPKGFKVPQSVLGPVATELNIGPERKIVARKQVADRSDGSLPTRGHSDQQGRNLLPGSIVSDGNLSPSVIAQEYVPTSKVGTSVAGSAQVEKAAFTKPGSRALTVEVPAEDMTELSRDQRFMSVDKRNRGADGENAASSRRSMAGINEDKSMQGELVGKPTAREPVLVVYSSADVPLRKDLLLERPHNIQTPKGQISREYGSSLIAGKTTNTQVSMVTSSIEDTTSGAQGFKDSFGGDSLGRTGKEPGVPSCGVDGTRSGDPDADILLVKDVLVGRSPVAGLLGKQEVDHSGNLAMDYRGLSSDDISLNRVEEPEDTGINLSSKDTRGGCQVLSKAPDFVSPRALSDADKIGPATLNSGSSIPIHVETGTGFREGSAKDLSACSDRVREPEHNRPITVKISTHRESVYQSTGSAGGFGDMDMLELVEIPENLDSVESKEYSCISEPGPSDELQGQKPVRYSDSSTDRNSLPVVEAVPEPEGQHPMRLSKNDNGRSEVPPVNDMPNTRPTESCPLGPNPKHIHHPTVALEHKTLAMLKVQTQKTGVDKEDIVPQLQHHLLGQLLDKVEVGTQGTVVHEEVVAKGTSITTLENDDLVEARSAQLEYSGGVVHRRVRLQVPVREKAEVDSKIRNKGYSRESSVSEAGVPSAVGFTSLGCFRELGISGTRSVITTERRAKSLLDVEDEECVASFGSPFICPKYESPLAVFRAYRSLPQFAGAMHLSSDSKTWSHAVNPLKPLCRFEHRGQCRNEHCPWQHADDYALSTPMSLGMQKKEYQKNLYSDGKTNDTGGIPQQAGSLVRTSPGSIPGQLETFYSLVSSNGFSPSRLLYDYDVTVPIYRIGYITLKAEDPNNMRFLGIPHKVENKTYNSFLLSPSTHRTLPSESPCLIDTSGPKLSTVESGDAAQIPLWRYSEHMQEERVLHESGSLHASKDVEMWLELALNLIDFDLSTDKQKARDEALCILSRGLETRQNSVTLWMAYSCLFRTRGDNPGNDDMFQFAIQYNPGSYELWHLYINSRRDLPSRLDACERAVVALAENKTGMDVDSSACLLDISLQMLYSMCVSGSTQESLAWVDDLIHDTADDGNRRRGSTSALLSHLTKHDACILWVTCAYLSASGEIPLVIIKRLGCKQDLLYTLDWGVRASFEKIASVRTMRTLSTAASSRRGCLSLEDLHSPTSNRNDHSRVSLGVNYVQCLAVYEGLQSAGRLSQRLTELYPNSVELILLHARIEERRGGIDKGLHVFETAISRWPAGQPGLLRLWNQYAVHGLVWAGKSSAHEVLSRSVVSLVKPSSNQLQEQLSSPQMRTAAVTSAENAGPYIWNDIKEHYVTLVNLSSGRSDESGPVQSWHEEDMVYGLISLALVEALSGDQICAQSTISRAMKIAVSQRDLQQCLKELASLQLSGAVVEERVLCLLDRCKMDYYNFSHVKPLSLRVLEDLKRPQVRKFFVDLLGLWPVEHSLMNTVLEICYGPSLLPLESLTPKDVFRFAEGILEAAPGNVEVALSLSRLVFSESWFVRSKSLSHRICATALLISSLQQSWPIAPEVHWVEAGLLLKQLSKGKPLEEYYLHALVKYPLSAALKQGLAEARLHVQDDKDHGILRPATSCNSQTDPGLSQVTLLSYKVGPRTSHCFESLAGEAGHCIFEFEQANVYKGLG</sequence>
<dbReference type="SUPFAM" id="SSF48452">
    <property type="entry name" value="TPR-like"/>
    <property type="match status" value="1"/>
</dbReference>
<gene>
    <name evidence="5" type="ORF">R1flu_011348</name>
</gene>
<dbReference type="PANTHER" id="PTHR21563">
    <property type="entry name" value="ZINC FINGER C3H1 DOMAIN-CONTAINING PROTEIN"/>
    <property type="match status" value="1"/>
</dbReference>
<feature type="region of interest" description="Disordered" evidence="3">
    <location>
        <begin position="304"/>
        <end position="324"/>
    </location>
</feature>
<organism evidence="5 6">
    <name type="scientific">Riccia fluitans</name>
    <dbReference type="NCBI Taxonomy" id="41844"/>
    <lineage>
        <taxon>Eukaryota</taxon>
        <taxon>Viridiplantae</taxon>
        <taxon>Streptophyta</taxon>
        <taxon>Embryophyta</taxon>
        <taxon>Marchantiophyta</taxon>
        <taxon>Marchantiopsida</taxon>
        <taxon>Marchantiidae</taxon>
        <taxon>Marchantiales</taxon>
        <taxon>Ricciaceae</taxon>
        <taxon>Riccia</taxon>
    </lineage>
</organism>
<feature type="region of interest" description="Disordered" evidence="3">
    <location>
        <begin position="81"/>
        <end position="122"/>
    </location>
</feature>
<feature type="compositionally biased region" description="Polar residues" evidence="3">
    <location>
        <begin position="83"/>
        <end position="92"/>
    </location>
</feature>
<reference evidence="5 6" key="1">
    <citation type="submission" date="2024-09" db="EMBL/GenBank/DDBJ databases">
        <title>Chromosome-scale assembly of Riccia fluitans.</title>
        <authorList>
            <person name="Paukszto L."/>
            <person name="Sawicki J."/>
            <person name="Karawczyk K."/>
            <person name="Piernik-Szablinska J."/>
            <person name="Szczecinska M."/>
            <person name="Mazdziarz M."/>
        </authorList>
    </citation>
    <scope>NUCLEOTIDE SEQUENCE [LARGE SCALE GENOMIC DNA]</scope>
    <source>
        <strain evidence="5">Rf_01</strain>
        <tissue evidence="5">Aerial parts of the thallus</tissue>
    </source>
</reference>
<evidence type="ECO:0000256" key="1">
    <source>
        <dbReference type="PROSITE-ProRule" id="PRU00723"/>
    </source>
</evidence>
<evidence type="ECO:0000256" key="2">
    <source>
        <dbReference type="SAM" id="Coils"/>
    </source>
</evidence>
<dbReference type="PANTHER" id="PTHR21563:SF3">
    <property type="entry name" value="ZINC FINGER C3H1 DOMAIN-CONTAINING PROTEIN"/>
    <property type="match status" value="1"/>
</dbReference>
<feature type="region of interest" description="Disordered" evidence="3">
    <location>
        <begin position="670"/>
        <end position="692"/>
    </location>
</feature>
<keyword evidence="1" id="KW-0479">Metal-binding</keyword>
<evidence type="ECO:0000313" key="5">
    <source>
        <dbReference type="EMBL" id="KAL2643761.1"/>
    </source>
</evidence>
<keyword evidence="6" id="KW-1185">Reference proteome</keyword>
<keyword evidence="2" id="KW-0175">Coiled coil</keyword>
<dbReference type="PROSITE" id="PS50103">
    <property type="entry name" value="ZF_C3H1"/>
    <property type="match status" value="1"/>
</dbReference>
<proteinExistence type="predicted"/>
<feature type="compositionally biased region" description="Polar residues" evidence="3">
    <location>
        <begin position="451"/>
        <end position="472"/>
    </location>
</feature>
<feature type="compositionally biased region" description="Acidic residues" evidence="3">
    <location>
        <begin position="110"/>
        <end position="122"/>
    </location>
</feature>
<feature type="compositionally biased region" description="Basic and acidic residues" evidence="3">
    <location>
        <begin position="1527"/>
        <end position="1541"/>
    </location>
</feature>
<feature type="compositionally biased region" description="Basic and acidic residues" evidence="3">
    <location>
        <begin position="197"/>
        <end position="211"/>
    </location>
</feature>
<feature type="zinc finger region" description="C3H1-type" evidence="1">
    <location>
        <begin position="1780"/>
        <end position="1806"/>
    </location>
</feature>
<feature type="region of interest" description="Disordered" evidence="3">
    <location>
        <begin position="188"/>
        <end position="232"/>
    </location>
</feature>
<accession>A0ABD1Z7J1</accession>
<feature type="compositionally biased region" description="Basic and acidic residues" evidence="3">
    <location>
        <begin position="437"/>
        <end position="450"/>
    </location>
</feature>
<evidence type="ECO:0000256" key="3">
    <source>
        <dbReference type="SAM" id="MobiDB-lite"/>
    </source>
</evidence>
<dbReference type="EMBL" id="JBHFFA010000002">
    <property type="protein sequence ID" value="KAL2643761.1"/>
    <property type="molecule type" value="Genomic_DNA"/>
</dbReference>
<dbReference type="InterPro" id="IPR019607">
    <property type="entry name" value="Putative_zinc-finger_domain"/>
</dbReference>
<feature type="compositionally biased region" description="Polar residues" evidence="3">
    <location>
        <begin position="223"/>
        <end position="232"/>
    </location>
</feature>